<protein>
    <submittedName>
        <fullName evidence="1">Fructose-bisphosphate aldolase</fullName>
    </submittedName>
</protein>
<reference evidence="1 2" key="1">
    <citation type="journal article" date="2020" name="Microorganisms">
        <title>Reliable Identification of Environmental Pseudomonas Isolates Using the rpoD Gene.</title>
        <authorList>
            <consortium name="The Broad Institute Genome Sequencing Platform"/>
            <person name="Girard L."/>
            <person name="Lood C."/>
            <person name="Rokni-Zadeh H."/>
            <person name="van Noort V."/>
            <person name="Lavigne R."/>
            <person name="De Mot R."/>
        </authorList>
    </citation>
    <scope>NUCLEOTIDE SEQUENCE [LARGE SCALE GENOMIC DNA]</scope>
    <source>
        <strain evidence="1 2">ZA 5.3</strain>
    </source>
</reference>
<name>A0ABX8PRJ9_9PSED</name>
<dbReference type="EMBL" id="CP077089">
    <property type="protein sequence ID" value="QXI04008.1"/>
    <property type="molecule type" value="Genomic_DNA"/>
</dbReference>
<accession>A0ABX8PRJ9</accession>
<dbReference type="RefSeq" id="WP_186614753.1">
    <property type="nucleotide sequence ID" value="NZ_CP077089.1"/>
</dbReference>
<sequence length="101" mass="11556">MTIKKPLHHYARMSHPATDHPVLLIDADAPLRDLHACLAERLNAVLKYLDLIACTSLRDYAEHDINTVTNIARIMVQDVSDVFRVIEQRGFDILEKQVHSK</sequence>
<reference evidence="1 2" key="2">
    <citation type="journal article" date="2021" name="Microorganisms">
        <title>The Ever-Expanding Pseudomonas Genus: Description of 43 New Species and Partition of the Pseudomonas putida Group.</title>
        <authorList>
            <person name="Girard L."/>
            <person name="Lood C."/>
            <person name="Hofte M."/>
            <person name="Vandamme P."/>
            <person name="Rokni-Zadeh H."/>
            <person name="van Noort V."/>
            <person name="Lavigne R."/>
            <person name="De Mot R."/>
        </authorList>
    </citation>
    <scope>NUCLEOTIDE SEQUENCE [LARGE SCALE GENOMIC DNA]</scope>
    <source>
        <strain evidence="1 2">ZA 5.3</strain>
    </source>
</reference>
<proteinExistence type="predicted"/>
<gene>
    <name evidence="1" type="ORF">HU718_018430</name>
</gene>
<evidence type="ECO:0000313" key="1">
    <source>
        <dbReference type="EMBL" id="QXI04008.1"/>
    </source>
</evidence>
<evidence type="ECO:0000313" key="2">
    <source>
        <dbReference type="Proteomes" id="UP000646386"/>
    </source>
</evidence>
<organism evidence="1 2">
    <name type="scientific">Pseudomonas tensinigenes</name>
    <dbReference type="NCBI Taxonomy" id="2745511"/>
    <lineage>
        <taxon>Bacteria</taxon>
        <taxon>Pseudomonadati</taxon>
        <taxon>Pseudomonadota</taxon>
        <taxon>Gammaproteobacteria</taxon>
        <taxon>Pseudomonadales</taxon>
        <taxon>Pseudomonadaceae</taxon>
        <taxon>Pseudomonas</taxon>
    </lineage>
</organism>
<keyword evidence="2" id="KW-1185">Reference proteome</keyword>
<dbReference type="Proteomes" id="UP000646386">
    <property type="component" value="Chromosome"/>
</dbReference>